<evidence type="ECO:0000313" key="1">
    <source>
        <dbReference type="EMBL" id="MBC8586199.1"/>
    </source>
</evidence>
<dbReference type="Proteomes" id="UP000623678">
    <property type="component" value="Unassembled WGS sequence"/>
</dbReference>
<accession>A0A926IHR4</accession>
<dbReference type="AlphaFoldDB" id="A0A926IHR4"/>
<organism evidence="1 2">
    <name type="scientific">Youxingia wuxianensis</name>
    <dbReference type="NCBI Taxonomy" id="2763678"/>
    <lineage>
        <taxon>Bacteria</taxon>
        <taxon>Bacillati</taxon>
        <taxon>Bacillota</taxon>
        <taxon>Clostridia</taxon>
        <taxon>Eubacteriales</taxon>
        <taxon>Oscillospiraceae</taxon>
        <taxon>Youxingia</taxon>
    </lineage>
</organism>
<dbReference type="RefSeq" id="WP_262395916.1">
    <property type="nucleotide sequence ID" value="NZ_JACRTD010000008.1"/>
</dbReference>
<comment type="caution">
    <text evidence="1">The sequence shown here is derived from an EMBL/GenBank/DDBJ whole genome shotgun (WGS) entry which is preliminary data.</text>
</comment>
<proteinExistence type="predicted"/>
<sequence>MSRFAGHDMSTKRKNIFDFFVAHTMCPLYWTVFAVELEWLEAHPTVSQISRNSGKSKKDAQTT</sequence>
<gene>
    <name evidence="1" type="ORF">H8705_11460</name>
</gene>
<reference evidence="1" key="1">
    <citation type="submission" date="2020-08" db="EMBL/GenBank/DDBJ databases">
        <title>Genome public.</title>
        <authorList>
            <person name="Liu C."/>
            <person name="Sun Q."/>
        </authorList>
    </citation>
    <scope>NUCLEOTIDE SEQUENCE</scope>
    <source>
        <strain evidence="1">NSJ-64</strain>
    </source>
</reference>
<name>A0A926IHR4_9FIRM</name>
<dbReference type="EMBL" id="JACRTD010000008">
    <property type="protein sequence ID" value="MBC8586199.1"/>
    <property type="molecule type" value="Genomic_DNA"/>
</dbReference>
<protein>
    <submittedName>
        <fullName evidence="1">Uncharacterized protein</fullName>
    </submittedName>
</protein>
<evidence type="ECO:0000313" key="2">
    <source>
        <dbReference type="Proteomes" id="UP000623678"/>
    </source>
</evidence>
<keyword evidence="2" id="KW-1185">Reference proteome</keyword>